<proteinExistence type="predicted"/>
<evidence type="ECO:0000313" key="6">
    <source>
        <dbReference type="RefSeq" id="WP_084545394.1"/>
    </source>
</evidence>
<reference evidence="6" key="4">
    <citation type="journal article" date="2023" name="Chem. Biol. Interact.">
        <title>The ESTHER database on alpha/beta hydrolase fold proteins - An overview of recent developments.</title>
        <authorList>
            <person name="Chatonnet A."/>
            <person name="Perochon M."/>
            <person name="Velluet E."/>
            <person name="Marchot P."/>
        </authorList>
    </citation>
    <scope>NUCLEOTIDE SEQUENCE</scope>
</reference>
<dbReference type="PANTHER" id="PTHR36837:SF5">
    <property type="entry name" value="POLY-3-HYDROXYBUTYRATE SYNTHASE"/>
    <property type="match status" value="1"/>
</dbReference>
<dbReference type="Pfam" id="PF07167">
    <property type="entry name" value="PhaC_N"/>
    <property type="match status" value="1"/>
</dbReference>
<dbReference type="GO" id="GO:0016787">
    <property type="term" value="F:hydrolase activity"/>
    <property type="evidence" value="ECO:0007669"/>
    <property type="project" value="UniProtKB-KW"/>
</dbReference>
<accession>A0A8B6XBW4</accession>
<dbReference type="EC" id="2.3.1.-" evidence="6"/>
<dbReference type="AlphaFoldDB" id="A0A8B6XBW4"/>
<dbReference type="InterPro" id="IPR010941">
    <property type="entry name" value="PhaC_N"/>
</dbReference>
<dbReference type="InterPro" id="IPR029058">
    <property type="entry name" value="AB_hydrolase_fold"/>
</dbReference>
<reference evidence="6" key="2">
    <citation type="journal article" date="2000" name="Curr. Protein Pept. Sci.">
        <title>Alpha/Beta-hydrolase fold enzymes: structures, functions and mechanisms.</title>
        <authorList>
            <person name="Holmquist M."/>
        </authorList>
    </citation>
    <scope>NUCLEOTIDE SEQUENCE</scope>
</reference>
<reference evidence="6" key="1">
    <citation type="journal article" date="1992" name="Protein Eng.">
        <title>The alpha/beta hydrolase fold.</title>
        <authorList>
            <person name="Ollis D.L."/>
            <person name="Cheah E."/>
            <person name="Cygler M."/>
            <person name="Dijkstra B."/>
            <person name="Frolow F."/>
            <person name="Franken S.M."/>
            <person name="Harel M."/>
            <person name="Remington S.J."/>
            <person name="Silman I."/>
            <person name="Schrag J. et al."/>
        </authorList>
    </citation>
    <scope>NUCLEOTIDE SEQUENCE</scope>
</reference>
<evidence type="ECO:0000256" key="2">
    <source>
        <dbReference type="ARBA" id="ARBA00023315"/>
    </source>
</evidence>
<evidence type="ECO:0000256" key="1">
    <source>
        <dbReference type="ARBA" id="ARBA00022679"/>
    </source>
</evidence>
<evidence type="ECO:0000259" key="3">
    <source>
        <dbReference type="Pfam" id="PF07167"/>
    </source>
</evidence>
<dbReference type="RefSeq" id="WP_084545394.1">
    <property type="nucleotide sequence ID" value="NZ_KI519500.1"/>
</dbReference>
<feature type="domain" description="Poly-beta-hydroxybutyrate polymerase N-terminal" evidence="4">
    <location>
        <begin position="12"/>
        <end position="52"/>
    </location>
</feature>
<dbReference type="OrthoDB" id="7208816at2"/>
<evidence type="ECO:0000313" key="5">
    <source>
        <dbReference type="Proteomes" id="UP000675920"/>
    </source>
</evidence>
<keyword evidence="2" id="KW-0012">Acyltransferase</keyword>
<dbReference type="Proteomes" id="UP000675920">
    <property type="component" value="Unplaced"/>
</dbReference>
<dbReference type="InterPro" id="IPR051321">
    <property type="entry name" value="PHA/PHB_synthase"/>
</dbReference>
<dbReference type="Gene3D" id="3.40.50.1820">
    <property type="entry name" value="alpha/beta hydrolase"/>
    <property type="match status" value="1"/>
</dbReference>
<dbReference type="SUPFAM" id="SSF53474">
    <property type="entry name" value="alpha/beta-Hydrolases"/>
    <property type="match status" value="1"/>
</dbReference>
<dbReference type="PANTHER" id="PTHR36837">
    <property type="entry name" value="POLY(3-HYDROXYALKANOATE) POLYMERASE SUBUNIT PHAC"/>
    <property type="match status" value="1"/>
</dbReference>
<dbReference type="Pfam" id="PF12551">
    <property type="entry name" value="PHBC_N"/>
    <property type="match status" value="1"/>
</dbReference>
<protein>
    <submittedName>
        <fullName evidence="6">PHA/PHB synthase family protein</fullName>
        <ecNumber evidence="6">2.3.1.-</ecNumber>
    </submittedName>
</protein>
<dbReference type="InterPro" id="IPR022211">
    <property type="entry name" value="PHBC_N"/>
</dbReference>
<reference evidence="6" key="5">
    <citation type="submission" date="2025-08" db="UniProtKB">
        <authorList>
            <consortium name="RefSeq"/>
        </authorList>
    </citation>
    <scope>IDENTIFICATION</scope>
</reference>
<evidence type="ECO:0000259" key="4">
    <source>
        <dbReference type="Pfam" id="PF12551"/>
    </source>
</evidence>
<sequence length="591" mass="65159">MDQNLMFDPEIVRNFDRLTHANAARLTGGLSPAALGLAWADWAFHLMTSPGKQAALVTEAVQCAAKAAVLPGDGSTALPWPMSLPGSLHRGEPGKPPALPAPTDRRFSGSGWQQWPYNAIYRGFLAWEHWWQSATTGLHGVEPHHEAVVSFMARQITDMFSPSNALALNPELLAQTAGELGLNLARGAQNAATDIAAGITGSQPAGDGPRVGRELAVTPGKVIARNPLMELIQYSPATPDVHAQPVLIVPAWIMKYYILDLSTQNSLVRFLVERGHTVFMISWKNPGEAERDRGMADYLELGVFTALKAVEAVVPGQPVHTVGYCLGGTLLMIAASEIARHDTARIASMTLFAAQADFTEAGELTLFIDEAQVALLEDMMWAHGYLDAKQMAGAFQMLRSNDLIWSRMVHAYLQGEHDHPNDLMAWNADTTRMPYRMHSEYLRQLFLRNDLAEGRYRVHDEPVALNDLRCPLYVVGTETDHVAPWRSVFKLHLLADSPLRFILTTGGHNAGIVSEPGHPRRSYKVHERQFGDAYIDPDQWLLLAQKHEGSWWLDWADWLGARSGERVAPPRLGADGHPLLGDAPGSYVLER</sequence>
<dbReference type="GO" id="GO:0042619">
    <property type="term" value="P:poly-hydroxybutyrate biosynthetic process"/>
    <property type="evidence" value="ECO:0007669"/>
    <property type="project" value="InterPro"/>
</dbReference>
<keyword evidence="1" id="KW-0808">Transferase</keyword>
<name>A0A8B6XBW4_9BURK</name>
<keyword evidence="5" id="KW-1185">Reference proteome</keyword>
<reference evidence="6" key="3">
    <citation type="journal article" date="2009" name="Protein Pept. Lett.">
        <title>Alpha/beta hydrolase fold: an update.</title>
        <authorList>
            <person name="Carr P.D."/>
            <person name="Ollis D.L."/>
        </authorList>
    </citation>
    <scope>NUCLEOTIDE SEQUENCE</scope>
</reference>
<organism evidence="5 6">
    <name type="scientific">Derxia gummosa DSM 723</name>
    <dbReference type="NCBI Taxonomy" id="1121388"/>
    <lineage>
        <taxon>Bacteria</taxon>
        <taxon>Pseudomonadati</taxon>
        <taxon>Pseudomonadota</taxon>
        <taxon>Betaproteobacteria</taxon>
        <taxon>Burkholderiales</taxon>
        <taxon>Alcaligenaceae</taxon>
        <taxon>Derxia</taxon>
    </lineage>
</organism>
<dbReference type="GO" id="GO:0016746">
    <property type="term" value="F:acyltransferase activity"/>
    <property type="evidence" value="ECO:0007669"/>
    <property type="project" value="UniProtKB-KW"/>
</dbReference>
<feature type="domain" description="Poly-beta-hydroxybutyrate polymerase N-terminal" evidence="3">
    <location>
        <begin position="104"/>
        <end position="271"/>
    </location>
</feature>